<feature type="domain" description="Flavin reductase like" evidence="4">
    <location>
        <begin position="23"/>
        <end position="166"/>
    </location>
</feature>
<dbReference type="InterPro" id="IPR002563">
    <property type="entry name" value="Flavin_Rdtase-like_dom"/>
</dbReference>
<dbReference type="RefSeq" id="WP_249626601.1">
    <property type="nucleotide sequence ID" value="NZ_JBHTCK010000003.1"/>
</dbReference>
<dbReference type="EMBL" id="JBHTCK010000003">
    <property type="protein sequence ID" value="MFC7351865.1"/>
    <property type="molecule type" value="Genomic_DNA"/>
</dbReference>
<evidence type="ECO:0000256" key="2">
    <source>
        <dbReference type="ARBA" id="ARBA00023002"/>
    </source>
</evidence>
<dbReference type="SMART" id="SM00903">
    <property type="entry name" value="Flavin_Reduct"/>
    <property type="match status" value="1"/>
</dbReference>
<dbReference type="Gene3D" id="2.30.110.10">
    <property type="entry name" value="Electron Transport, Fmn-binding Protein, Chain A"/>
    <property type="match status" value="1"/>
</dbReference>
<accession>A0ABW2MD78</accession>
<dbReference type="Pfam" id="PF01613">
    <property type="entry name" value="Flavin_Reduct"/>
    <property type="match status" value="1"/>
</dbReference>
<comment type="caution">
    <text evidence="5">The sequence shown here is derived from an EMBL/GenBank/DDBJ whole genome shotgun (WGS) entry which is preliminary data.</text>
</comment>
<evidence type="ECO:0000313" key="6">
    <source>
        <dbReference type="Proteomes" id="UP001596509"/>
    </source>
</evidence>
<protein>
    <submittedName>
        <fullName evidence="5">Flavin reductase family protein</fullName>
        <ecNumber evidence="5">1.-.-.-</ecNumber>
    </submittedName>
</protein>
<name>A0ABW2MD78_9ACTN</name>
<dbReference type="GO" id="GO:0016491">
    <property type="term" value="F:oxidoreductase activity"/>
    <property type="evidence" value="ECO:0007669"/>
    <property type="project" value="UniProtKB-KW"/>
</dbReference>
<reference evidence="6" key="1">
    <citation type="journal article" date="2019" name="Int. J. Syst. Evol. Microbiol.">
        <title>The Global Catalogue of Microorganisms (GCM) 10K type strain sequencing project: providing services to taxonomists for standard genome sequencing and annotation.</title>
        <authorList>
            <consortium name="The Broad Institute Genomics Platform"/>
            <consortium name="The Broad Institute Genome Sequencing Center for Infectious Disease"/>
            <person name="Wu L."/>
            <person name="Ma J."/>
        </authorList>
    </citation>
    <scope>NUCLEOTIDE SEQUENCE [LARGE SCALE GENOMIC DNA]</scope>
    <source>
        <strain evidence="6">ICMP 19430</strain>
    </source>
</reference>
<dbReference type="InterPro" id="IPR012349">
    <property type="entry name" value="Split_barrel_FMN-bd"/>
</dbReference>
<organism evidence="5 6">
    <name type="scientific">Streptomyces caviscabies</name>
    <dbReference type="NCBI Taxonomy" id="90079"/>
    <lineage>
        <taxon>Bacteria</taxon>
        <taxon>Bacillati</taxon>
        <taxon>Actinomycetota</taxon>
        <taxon>Actinomycetes</taxon>
        <taxon>Kitasatosporales</taxon>
        <taxon>Streptomycetaceae</taxon>
        <taxon>Streptomyces</taxon>
    </lineage>
</organism>
<dbReference type="InterPro" id="IPR050268">
    <property type="entry name" value="NADH-dep_flavin_reductase"/>
</dbReference>
<dbReference type="EC" id="1.-.-.-" evidence="5"/>
<dbReference type="PANTHER" id="PTHR30466:SF11">
    <property type="entry name" value="FLAVIN-DEPENDENT MONOOXYGENASE, REDUCTASE SUBUNIT HSAB"/>
    <property type="match status" value="1"/>
</dbReference>
<evidence type="ECO:0000256" key="3">
    <source>
        <dbReference type="SAM" id="MobiDB-lite"/>
    </source>
</evidence>
<comment type="similarity">
    <text evidence="1">Belongs to the non-flavoprotein flavin reductase family.</text>
</comment>
<evidence type="ECO:0000256" key="1">
    <source>
        <dbReference type="ARBA" id="ARBA00008898"/>
    </source>
</evidence>
<proteinExistence type="inferred from homology"/>
<evidence type="ECO:0000313" key="5">
    <source>
        <dbReference type="EMBL" id="MFC7351865.1"/>
    </source>
</evidence>
<gene>
    <name evidence="5" type="ORF">ACFQW9_14575</name>
</gene>
<evidence type="ECO:0000259" key="4">
    <source>
        <dbReference type="SMART" id="SM00903"/>
    </source>
</evidence>
<keyword evidence="2 5" id="KW-0560">Oxidoreductase</keyword>
<dbReference type="SUPFAM" id="SSF50475">
    <property type="entry name" value="FMN-binding split barrel"/>
    <property type="match status" value="1"/>
</dbReference>
<dbReference type="Proteomes" id="UP001596509">
    <property type="component" value="Unassembled WGS sequence"/>
</dbReference>
<sequence length="194" mass="20864">MTTTDMSINGRQAVEPDEFRLAMSEFASGVTVVTALDGQEAVGFVCQSFASVSLAPPLVMFCAGHGSRSWPRIRAAGRFAVNVLGEDQTDLCESFGSRRGRKFEETQWELSPWGTPSLAGVLMRVHADITQVVTAGDHDVVVGSVLGTERVTDTRPLIFFRGRFSLPGAVTTSDPVRPRQSPPRTPPTIPGSEG</sequence>
<dbReference type="PANTHER" id="PTHR30466">
    <property type="entry name" value="FLAVIN REDUCTASE"/>
    <property type="match status" value="1"/>
</dbReference>
<feature type="region of interest" description="Disordered" evidence="3">
    <location>
        <begin position="170"/>
        <end position="194"/>
    </location>
</feature>
<feature type="compositionally biased region" description="Pro residues" evidence="3">
    <location>
        <begin position="180"/>
        <end position="194"/>
    </location>
</feature>
<keyword evidence="6" id="KW-1185">Reference proteome</keyword>